<dbReference type="RefSeq" id="WP_093279218.1">
    <property type="nucleotide sequence ID" value="NZ_FNDD01000041.1"/>
</dbReference>
<keyword evidence="2" id="KW-1185">Reference proteome</keyword>
<dbReference type="Proteomes" id="UP000198854">
    <property type="component" value="Unassembled WGS sequence"/>
</dbReference>
<dbReference type="PANTHER" id="PTHR43130:SF2">
    <property type="entry name" value="DJ-1_PFPI DOMAIN-CONTAINING PROTEIN"/>
    <property type="match status" value="1"/>
</dbReference>
<dbReference type="AlphaFoldDB" id="A0A1G8GVN6"/>
<accession>A0A1G8GVN6</accession>
<dbReference type="EMBL" id="FNDD01000041">
    <property type="protein sequence ID" value="SDH98454.1"/>
    <property type="molecule type" value="Genomic_DNA"/>
</dbReference>
<dbReference type="InterPro" id="IPR029062">
    <property type="entry name" value="Class_I_gatase-like"/>
</dbReference>
<dbReference type="STRING" id="861298.SAMN04488136_14127"/>
<sequence>MHISILTFDGFNELDSMIALGILSRAKQDHWKIHIACPTPTVSSMNQLVIERQDSIEQANHADVVIIGSGTRTRDVVKDQAIMDRLKLDPNRQLIATQCSGALVMSKLGLLAQMPVCTDTTTAPWLIDSDIEVLNQAFYARGNIASAGGCLASTYLAAWVIAKVRDTEAAQAAIEYVAPVGEKAQYVERVMTHITPYLGN</sequence>
<reference evidence="1 2" key="1">
    <citation type="submission" date="2016-10" db="EMBL/GenBank/DDBJ databases">
        <authorList>
            <person name="de Groot N.N."/>
        </authorList>
    </citation>
    <scope>NUCLEOTIDE SEQUENCE [LARGE SCALE GENOMIC DNA]</scope>
    <source>
        <strain evidence="1 2">CGMCC 1.10228</strain>
    </source>
</reference>
<dbReference type="OrthoDB" id="3210279at2"/>
<evidence type="ECO:0000313" key="1">
    <source>
        <dbReference type="EMBL" id="SDH98454.1"/>
    </source>
</evidence>
<evidence type="ECO:0000313" key="2">
    <source>
        <dbReference type="Proteomes" id="UP000198854"/>
    </source>
</evidence>
<dbReference type="GO" id="GO:0006355">
    <property type="term" value="P:regulation of DNA-templated transcription"/>
    <property type="evidence" value="ECO:0007669"/>
    <property type="project" value="TreeGrafter"/>
</dbReference>
<protein>
    <submittedName>
        <fullName evidence="1">DJ-1/PfpI family protein</fullName>
    </submittedName>
</protein>
<dbReference type="SUPFAM" id="SSF52317">
    <property type="entry name" value="Class I glutamine amidotransferase-like"/>
    <property type="match status" value="1"/>
</dbReference>
<dbReference type="PANTHER" id="PTHR43130">
    <property type="entry name" value="ARAC-FAMILY TRANSCRIPTIONAL REGULATOR"/>
    <property type="match status" value="1"/>
</dbReference>
<name>A0A1G8GVN6_9VIBR</name>
<gene>
    <name evidence="1" type="ORF">SAMN04488136_14127</name>
</gene>
<organism evidence="1 2">
    <name type="scientific">Vibrio xiamenensis</name>
    <dbReference type="NCBI Taxonomy" id="861298"/>
    <lineage>
        <taxon>Bacteria</taxon>
        <taxon>Pseudomonadati</taxon>
        <taxon>Pseudomonadota</taxon>
        <taxon>Gammaproteobacteria</taxon>
        <taxon>Vibrionales</taxon>
        <taxon>Vibrionaceae</taxon>
        <taxon>Vibrio</taxon>
    </lineage>
</organism>
<dbReference type="InterPro" id="IPR052158">
    <property type="entry name" value="INH-QAR"/>
</dbReference>
<dbReference type="Gene3D" id="3.40.50.880">
    <property type="match status" value="1"/>
</dbReference>
<proteinExistence type="predicted"/>